<name>A0A2K3L021_TRIPR</name>
<feature type="non-terminal residue" evidence="1">
    <location>
        <position position="1"/>
    </location>
</feature>
<evidence type="ECO:0000313" key="2">
    <source>
        <dbReference type="Proteomes" id="UP000236291"/>
    </source>
</evidence>
<dbReference type="Proteomes" id="UP000236291">
    <property type="component" value="Unassembled WGS sequence"/>
</dbReference>
<protein>
    <submittedName>
        <fullName evidence="1">Uncharacterized protein</fullName>
    </submittedName>
</protein>
<dbReference type="EMBL" id="ASHM01023869">
    <property type="protein sequence ID" value="PNX71849.1"/>
    <property type="molecule type" value="Genomic_DNA"/>
</dbReference>
<accession>A0A2K3L021</accession>
<evidence type="ECO:0000313" key="1">
    <source>
        <dbReference type="EMBL" id="PNX71849.1"/>
    </source>
</evidence>
<reference evidence="1 2" key="2">
    <citation type="journal article" date="2017" name="Front. Plant Sci.">
        <title>Gene Classification and Mining of Molecular Markers Useful in Red Clover (Trifolium pratense) Breeding.</title>
        <authorList>
            <person name="Istvanek J."/>
            <person name="Dluhosova J."/>
            <person name="Dluhos P."/>
            <person name="Patkova L."/>
            <person name="Nedelnik J."/>
            <person name="Repkova J."/>
        </authorList>
    </citation>
    <scope>NUCLEOTIDE SEQUENCE [LARGE SCALE GENOMIC DNA]</scope>
    <source>
        <strain evidence="2">cv. Tatra</strain>
        <tissue evidence="1">Young leaves</tissue>
    </source>
</reference>
<organism evidence="1 2">
    <name type="scientific">Trifolium pratense</name>
    <name type="common">Red clover</name>
    <dbReference type="NCBI Taxonomy" id="57577"/>
    <lineage>
        <taxon>Eukaryota</taxon>
        <taxon>Viridiplantae</taxon>
        <taxon>Streptophyta</taxon>
        <taxon>Embryophyta</taxon>
        <taxon>Tracheophyta</taxon>
        <taxon>Spermatophyta</taxon>
        <taxon>Magnoliopsida</taxon>
        <taxon>eudicotyledons</taxon>
        <taxon>Gunneridae</taxon>
        <taxon>Pentapetalae</taxon>
        <taxon>rosids</taxon>
        <taxon>fabids</taxon>
        <taxon>Fabales</taxon>
        <taxon>Fabaceae</taxon>
        <taxon>Papilionoideae</taxon>
        <taxon>50 kb inversion clade</taxon>
        <taxon>NPAAA clade</taxon>
        <taxon>Hologalegina</taxon>
        <taxon>IRL clade</taxon>
        <taxon>Trifolieae</taxon>
        <taxon>Trifolium</taxon>
    </lineage>
</organism>
<dbReference type="AlphaFoldDB" id="A0A2K3L021"/>
<gene>
    <name evidence="1" type="ORF">L195_g027735</name>
</gene>
<proteinExistence type="predicted"/>
<comment type="caution">
    <text evidence="1">The sequence shown here is derived from an EMBL/GenBank/DDBJ whole genome shotgun (WGS) entry which is preliminary data.</text>
</comment>
<sequence>ERPRVGPKRRIGTSRSGHHCSWFLNFGRFSVAFGASPCWTKETNRNLAFRSPSLLVFELLTV</sequence>
<reference evidence="1 2" key="1">
    <citation type="journal article" date="2014" name="Am. J. Bot.">
        <title>Genome assembly and annotation for red clover (Trifolium pratense; Fabaceae).</title>
        <authorList>
            <person name="Istvanek J."/>
            <person name="Jaros M."/>
            <person name="Krenek A."/>
            <person name="Repkova J."/>
        </authorList>
    </citation>
    <scope>NUCLEOTIDE SEQUENCE [LARGE SCALE GENOMIC DNA]</scope>
    <source>
        <strain evidence="2">cv. Tatra</strain>
        <tissue evidence="1">Young leaves</tissue>
    </source>
</reference>